<dbReference type="AlphaFoldDB" id="A0A1Y2L033"/>
<keyword evidence="2" id="KW-0805">Transcription regulation</keyword>
<sequence>MVFLLMIFLIRGMPEFESIQCDEGYVIFTCPVRPEIKKTGHCTPVFQINSLCLIKPLAHKMPNKGHLRPAARFDKLVLGQYRCICALTGMNGERQMKASIRGLELFRSIMLTGSISKSSIELAISQPTASGLLKRLEDSIGLILFERSAFGLSPTPEAIKLLPEVDRMFQHLDHVQTKIVNIAEGDSAFLSVQSLPSMSQHFVAPTIKLLCEHFPKATVSIHSGQSSQVVNSIRMGAFDVGFVYGARENSTLEYIALKKIKFECVVRADHCLAQKSRVEPEDLRDENLILNRSGTYLRNALNRALRQHDIPVSPKVETGTLQAYDLINSGIGIGILDTSLLSDNHYPDLIAVPTFMNIEVEACAIFNKATPLSRIAHQYLTIVQDFFNAAPKAG</sequence>
<comment type="caution">
    <text evidence="6">The sequence shown here is derived from an EMBL/GenBank/DDBJ whole genome shotgun (WGS) entry which is preliminary data.</text>
</comment>
<evidence type="ECO:0000256" key="3">
    <source>
        <dbReference type="ARBA" id="ARBA00023125"/>
    </source>
</evidence>
<dbReference type="Pfam" id="PF00126">
    <property type="entry name" value="HTH_1"/>
    <property type="match status" value="1"/>
</dbReference>
<dbReference type="Pfam" id="PF03466">
    <property type="entry name" value="LysR_substrate"/>
    <property type="match status" value="1"/>
</dbReference>
<dbReference type="GO" id="GO:0010628">
    <property type="term" value="P:positive regulation of gene expression"/>
    <property type="evidence" value="ECO:0007669"/>
    <property type="project" value="TreeGrafter"/>
</dbReference>
<evidence type="ECO:0000313" key="6">
    <source>
        <dbReference type="EMBL" id="OSQ38443.1"/>
    </source>
</evidence>
<dbReference type="Proteomes" id="UP000193391">
    <property type="component" value="Unassembled WGS sequence"/>
</dbReference>
<dbReference type="InterPro" id="IPR036388">
    <property type="entry name" value="WH-like_DNA-bd_sf"/>
</dbReference>
<dbReference type="InterPro" id="IPR036390">
    <property type="entry name" value="WH_DNA-bd_sf"/>
</dbReference>
<protein>
    <recommendedName>
        <fullName evidence="5">HTH lysR-type domain-containing protein</fullName>
    </recommendedName>
</protein>
<keyword evidence="7" id="KW-1185">Reference proteome</keyword>
<keyword evidence="4" id="KW-0804">Transcription</keyword>
<dbReference type="SUPFAM" id="SSF53850">
    <property type="entry name" value="Periplasmic binding protein-like II"/>
    <property type="match status" value="1"/>
</dbReference>
<evidence type="ECO:0000256" key="4">
    <source>
        <dbReference type="ARBA" id="ARBA00023163"/>
    </source>
</evidence>
<dbReference type="PANTHER" id="PTHR30427:SF1">
    <property type="entry name" value="TRANSCRIPTIONAL ACTIVATOR PROTEIN LYSR"/>
    <property type="match status" value="1"/>
</dbReference>
<dbReference type="STRING" id="1293891.TMES_11495"/>
<name>A0A1Y2L033_9PROT</name>
<proteinExistence type="inferred from homology"/>
<dbReference type="PROSITE" id="PS50931">
    <property type="entry name" value="HTH_LYSR"/>
    <property type="match status" value="1"/>
</dbReference>
<reference evidence="6 7" key="1">
    <citation type="submission" date="2014-03" db="EMBL/GenBank/DDBJ databases">
        <title>The draft genome sequence of Thalassospira mesophila JCM 18969.</title>
        <authorList>
            <person name="Lai Q."/>
            <person name="Shao Z."/>
        </authorList>
    </citation>
    <scope>NUCLEOTIDE SEQUENCE [LARGE SCALE GENOMIC DNA]</scope>
    <source>
        <strain evidence="6 7">JCM 18969</strain>
    </source>
</reference>
<gene>
    <name evidence="6" type="ORF">TMES_11495</name>
</gene>
<organism evidence="6 7">
    <name type="scientific">Thalassospira mesophila</name>
    <dbReference type="NCBI Taxonomy" id="1293891"/>
    <lineage>
        <taxon>Bacteria</taxon>
        <taxon>Pseudomonadati</taxon>
        <taxon>Pseudomonadota</taxon>
        <taxon>Alphaproteobacteria</taxon>
        <taxon>Rhodospirillales</taxon>
        <taxon>Thalassospiraceae</taxon>
        <taxon>Thalassospira</taxon>
    </lineage>
</organism>
<evidence type="ECO:0000256" key="1">
    <source>
        <dbReference type="ARBA" id="ARBA00009437"/>
    </source>
</evidence>
<evidence type="ECO:0000259" key="5">
    <source>
        <dbReference type="PROSITE" id="PS50931"/>
    </source>
</evidence>
<accession>A0A1Y2L033</accession>
<evidence type="ECO:0000313" key="7">
    <source>
        <dbReference type="Proteomes" id="UP000193391"/>
    </source>
</evidence>
<evidence type="ECO:0000256" key="2">
    <source>
        <dbReference type="ARBA" id="ARBA00023015"/>
    </source>
</evidence>
<dbReference type="InterPro" id="IPR000847">
    <property type="entry name" value="LysR_HTH_N"/>
</dbReference>
<dbReference type="EMBL" id="JFKA01000004">
    <property type="protein sequence ID" value="OSQ38443.1"/>
    <property type="molecule type" value="Genomic_DNA"/>
</dbReference>
<dbReference type="Gene3D" id="3.40.190.290">
    <property type="match status" value="1"/>
</dbReference>
<comment type="similarity">
    <text evidence="1">Belongs to the LysR transcriptional regulatory family.</text>
</comment>
<feature type="domain" description="HTH lysR-type" evidence="5">
    <location>
        <begin position="100"/>
        <end position="155"/>
    </location>
</feature>
<dbReference type="PANTHER" id="PTHR30427">
    <property type="entry name" value="TRANSCRIPTIONAL ACTIVATOR PROTEIN LYSR"/>
    <property type="match status" value="1"/>
</dbReference>
<dbReference type="SUPFAM" id="SSF46785">
    <property type="entry name" value="Winged helix' DNA-binding domain"/>
    <property type="match status" value="1"/>
</dbReference>
<dbReference type="CDD" id="cd05466">
    <property type="entry name" value="PBP2_LTTR_substrate"/>
    <property type="match status" value="1"/>
</dbReference>
<dbReference type="GO" id="GO:0003700">
    <property type="term" value="F:DNA-binding transcription factor activity"/>
    <property type="evidence" value="ECO:0007669"/>
    <property type="project" value="InterPro"/>
</dbReference>
<dbReference type="Gene3D" id="1.10.10.10">
    <property type="entry name" value="Winged helix-like DNA-binding domain superfamily/Winged helix DNA-binding domain"/>
    <property type="match status" value="1"/>
</dbReference>
<keyword evidence="3" id="KW-0238">DNA-binding</keyword>
<dbReference type="GO" id="GO:0043565">
    <property type="term" value="F:sequence-specific DNA binding"/>
    <property type="evidence" value="ECO:0007669"/>
    <property type="project" value="TreeGrafter"/>
</dbReference>
<dbReference type="InterPro" id="IPR005119">
    <property type="entry name" value="LysR_subst-bd"/>
</dbReference>